<sequence length="116" mass="12259">MDTNKMEEAAHEATGTLRQAVGNVVDDASTAAAGKAGELREKAKTLCSDTSTLVRTRTAESPLVALGIAALIGFLVGVMRGSGRTTSNTPGARRRVQHEVPKDLPDRLRSKLGWST</sequence>
<feature type="region of interest" description="Disordered" evidence="1">
    <location>
        <begin position="82"/>
        <end position="116"/>
    </location>
</feature>
<accession>A0A069PE67</accession>
<keyword evidence="2" id="KW-1133">Transmembrane helix</keyword>
<dbReference type="EMBL" id="JFHC01000109">
    <property type="protein sequence ID" value="KDR38089.1"/>
    <property type="molecule type" value="Genomic_DNA"/>
</dbReference>
<comment type="caution">
    <text evidence="3">The sequence shown here is derived from an EMBL/GenBank/DDBJ whole genome shotgun (WGS) entry which is preliminary data.</text>
</comment>
<evidence type="ECO:0000313" key="3">
    <source>
        <dbReference type="EMBL" id="KDR38089.1"/>
    </source>
</evidence>
<protein>
    <submittedName>
        <fullName evidence="3">General stress protein CsbD</fullName>
    </submittedName>
</protein>
<evidence type="ECO:0000256" key="1">
    <source>
        <dbReference type="SAM" id="MobiDB-lite"/>
    </source>
</evidence>
<organism evidence="3 4">
    <name type="scientific">Caballeronia glathei</name>
    <dbReference type="NCBI Taxonomy" id="60547"/>
    <lineage>
        <taxon>Bacteria</taxon>
        <taxon>Pseudomonadati</taxon>
        <taxon>Pseudomonadota</taxon>
        <taxon>Betaproteobacteria</taxon>
        <taxon>Burkholderiales</taxon>
        <taxon>Burkholderiaceae</taxon>
        <taxon>Caballeronia</taxon>
    </lineage>
</organism>
<evidence type="ECO:0000313" key="4">
    <source>
        <dbReference type="Proteomes" id="UP000027466"/>
    </source>
</evidence>
<proteinExistence type="predicted"/>
<keyword evidence="2" id="KW-0812">Transmembrane</keyword>
<feature type="compositionally biased region" description="Basic and acidic residues" evidence="1">
    <location>
        <begin position="97"/>
        <end position="109"/>
    </location>
</feature>
<gene>
    <name evidence="3" type="ORF">BG61_03565</name>
</gene>
<dbReference type="AlphaFoldDB" id="A0A069PE67"/>
<keyword evidence="2" id="KW-0472">Membrane</keyword>
<dbReference type="InterPro" id="IPR036629">
    <property type="entry name" value="YjbJ_sf"/>
</dbReference>
<feature type="transmembrane region" description="Helical" evidence="2">
    <location>
        <begin position="61"/>
        <end position="79"/>
    </location>
</feature>
<reference evidence="3 4" key="1">
    <citation type="submission" date="2014-03" db="EMBL/GenBank/DDBJ databases">
        <title>Draft Genome Sequences of Four Burkholderia Strains.</title>
        <authorList>
            <person name="Liu X.Y."/>
            <person name="Li C.X."/>
            <person name="Xu J.H."/>
        </authorList>
    </citation>
    <scope>NUCLEOTIDE SEQUENCE [LARGE SCALE GENOMIC DNA]</scope>
    <source>
        <strain evidence="3 4">DSM 50014</strain>
    </source>
</reference>
<evidence type="ECO:0000256" key="2">
    <source>
        <dbReference type="SAM" id="Phobius"/>
    </source>
</evidence>
<dbReference type="SUPFAM" id="SSF69047">
    <property type="entry name" value="Hypothetical protein YjbJ"/>
    <property type="match status" value="1"/>
</dbReference>
<name>A0A069PE67_9BURK</name>
<keyword evidence="4" id="KW-1185">Reference proteome</keyword>
<dbReference type="RefSeq" id="WP_051673016.1">
    <property type="nucleotide sequence ID" value="NZ_CADFFX010000014.1"/>
</dbReference>
<dbReference type="Proteomes" id="UP000027466">
    <property type="component" value="Unassembled WGS sequence"/>
</dbReference>